<dbReference type="EMBL" id="JAFBEE010000017">
    <property type="protein sequence ID" value="MBM7615764.1"/>
    <property type="molecule type" value="Genomic_DNA"/>
</dbReference>
<feature type="transmembrane region" description="Helical" evidence="1">
    <location>
        <begin position="369"/>
        <end position="388"/>
    </location>
</feature>
<dbReference type="InterPro" id="IPR007349">
    <property type="entry name" value="DUF418"/>
</dbReference>
<evidence type="ECO:0000259" key="2">
    <source>
        <dbReference type="Pfam" id="PF04235"/>
    </source>
</evidence>
<keyword evidence="1" id="KW-0472">Membrane</keyword>
<dbReference type="Proteomes" id="UP001314796">
    <property type="component" value="Unassembled WGS sequence"/>
</dbReference>
<feature type="transmembrane region" description="Helical" evidence="1">
    <location>
        <begin position="344"/>
        <end position="363"/>
    </location>
</feature>
<evidence type="ECO:0000313" key="3">
    <source>
        <dbReference type="EMBL" id="MBM7615764.1"/>
    </source>
</evidence>
<organism evidence="3 4">
    <name type="scientific">Alkaliphilus hydrothermalis</name>
    <dbReference type="NCBI Taxonomy" id="1482730"/>
    <lineage>
        <taxon>Bacteria</taxon>
        <taxon>Bacillati</taxon>
        <taxon>Bacillota</taxon>
        <taxon>Clostridia</taxon>
        <taxon>Peptostreptococcales</taxon>
        <taxon>Natronincolaceae</taxon>
        <taxon>Alkaliphilus</taxon>
    </lineage>
</organism>
<feature type="transmembrane region" description="Helical" evidence="1">
    <location>
        <begin position="159"/>
        <end position="176"/>
    </location>
</feature>
<comment type="caution">
    <text evidence="3">The sequence shown here is derived from an EMBL/GenBank/DDBJ whole genome shotgun (WGS) entry which is preliminary data.</text>
</comment>
<gene>
    <name evidence="3" type="ORF">JOC73_002338</name>
</gene>
<feature type="transmembrane region" description="Helical" evidence="1">
    <location>
        <begin position="27"/>
        <end position="50"/>
    </location>
</feature>
<dbReference type="RefSeq" id="WP_204403336.1">
    <property type="nucleotide sequence ID" value="NZ_JAFBEE010000017.1"/>
</dbReference>
<feature type="transmembrane region" description="Helical" evidence="1">
    <location>
        <begin position="70"/>
        <end position="95"/>
    </location>
</feature>
<dbReference type="PANTHER" id="PTHR30590">
    <property type="entry name" value="INNER MEMBRANE PROTEIN"/>
    <property type="match status" value="1"/>
</dbReference>
<feature type="domain" description="DUF418" evidence="2">
    <location>
        <begin position="249"/>
        <end position="411"/>
    </location>
</feature>
<evidence type="ECO:0000313" key="4">
    <source>
        <dbReference type="Proteomes" id="UP001314796"/>
    </source>
</evidence>
<keyword evidence="1" id="KW-1133">Transmembrane helix</keyword>
<feature type="transmembrane region" description="Helical" evidence="1">
    <location>
        <begin position="268"/>
        <end position="287"/>
    </location>
</feature>
<dbReference type="PANTHER" id="PTHR30590:SF2">
    <property type="entry name" value="INNER MEMBRANE PROTEIN"/>
    <property type="match status" value="1"/>
</dbReference>
<feature type="transmembrane region" description="Helical" evidence="1">
    <location>
        <begin position="107"/>
        <end position="123"/>
    </location>
</feature>
<reference evidence="3 4" key="1">
    <citation type="submission" date="2021-01" db="EMBL/GenBank/DDBJ databases">
        <title>Genomic Encyclopedia of Type Strains, Phase IV (KMG-IV): sequencing the most valuable type-strain genomes for metagenomic binning, comparative biology and taxonomic classification.</title>
        <authorList>
            <person name="Goeker M."/>
        </authorList>
    </citation>
    <scope>NUCLEOTIDE SEQUENCE [LARGE SCALE GENOMIC DNA]</scope>
    <source>
        <strain evidence="3 4">DSM 25890</strain>
    </source>
</reference>
<name>A0ABS2NS28_9FIRM</name>
<proteinExistence type="predicted"/>
<dbReference type="InterPro" id="IPR052529">
    <property type="entry name" value="Bact_Transport_Assoc"/>
</dbReference>
<sequence length="414" mass="47274">MENVNEALIKPVAAKERVKEMDLIRGFALFGVLLVNLAMINTTLFTQMALKSPLSNPLSLEGGLNRLAGLLIQILAEGKFYTIFSFLFGLGFYVFMERAAIKHPKPTRLFLRRSFFLLIFGILHFSLVWYGDILHVYGIIGFLLLMFRNRKLKTIRNWIFILLILSTFIFTSLTFLNELVMVVMDPQYIEEYQTTIYTQMDESLMVYQSGSYIDVLSYRLKNEAGYTIKNLLFLIPKILGMFLIGLYVGKKGVLENVKEHLSLIKKTCLWAGIGFAISTIIFSIFKYDLVTVSTLLAEPMAILLQEISTVFGSVFYITSLVLLWQKPKFAKYLQPLTSMGQMALTNYLVQCIVASFIFYGYGLGLLNRVGLAVGVLITFVIYGIQLIYSKAWLAKHKYGPFEWVWRKLTYGGTL</sequence>
<feature type="transmembrane region" description="Helical" evidence="1">
    <location>
        <begin position="231"/>
        <end position="248"/>
    </location>
</feature>
<protein>
    <recommendedName>
        <fullName evidence="2">DUF418 domain-containing protein</fullName>
    </recommendedName>
</protein>
<evidence type="ECO:0000256" key="1">
    <source>
        <dbReference type="SAM" id="Phobius"/>
    </source>
</evidence>
<keyword evidence="1" id="KW-0812">Transmembrane</keyword>
<feature type="transmembrane region" description="Helical" evidence="1">
    <location>
        <begin position="307"/>
        <end position="324"/>
    </location>
</feature>
<feature type="transmembrane region" description="Helical" evidence="1">
    <location>
        <begin position="129"/>
        <end position="147"/>
    </location>
</feature>
<keyword evidence="4" id="KW-1185">Reference proteome</keyword>
<accession>A0ABS2NS28</accession>
<dbReference type="Pfam" id="PF04235">
    <property type="entry name" value="DUF418"/>
    <property type="match status" value="1"/>
</dbReference>